<feature type="compositionally biased region" description="Basic residues" evidence="1">
    <location>
        <begin position="241"/>
        <end position="254"/>
    </location>
</feature>
<evidence type="ECO:0000313" key="2">
    <source>
        <dbReference type="EMBL" id="PNT65582.1"/>
    </source>
</evidence>
<accession>A0A2K2CU74</accession>
<evidence type="ECO:0000313" key="4">
    <source>
        <dbReference type="Proteomes" id="UP000008810"/>
    </source>
</evidence>
<feature type="compositionally biased region" description="Basic residues" evidence="1">
    <location>
        <begin position="290"/>
        <end position="304"/>
    </location>
</feature>
<sequence>MAPFYLMVGPKQASTSLPSDVCRVEAFDEHDDPVDEGLEQPRQKLGRGHRGQEWRAWPPTTWHLARSDSERDEMPPSQRPWAWAGGGCVGGKRAEGENDGVGNKGEERDGDKVPPECLEVCGIAGLVQGLAAMAVEVENDVGIELQENETTCLHRDGVARDYPLRPSFPRTPWGSPYSSHVSFSSRAHLLPADARPVWSSSSPRPPLRRRFRHHLPLAGGESGRAPPAQRRRPRAAAAPHLRPKCRRAPGRRPSRAVEPFAYRRPAQVRRAPESTADRTRTPGPALPPRRPPRLLGRRPPRLHAARLSSEAAPRIAPSSPRRPAPTHPSLAAPRPTSWPSGVADLAGERAVSWTSSGEERVVKKGKKEKRKNKRQDNDRWVPYVI</sequence>
<feature type="compositionally biased region" description="Basic and acidic residues" evidence="1">
    <location>
        <begin position="270"/>
        <end position="280"/>
    </location>
</feature>
<feature type="compositionally biased region" description="Basic residues" evidence="1">
    <location>
        <begin position="363"/>
        <end position="373"/>
    </location>
</feature>
<feature type="compositionally biased region" description="Basic and acidic residues" evidence="1">
    <location>
        <begin position="104"/>
        <end position="114"/>
    </location>
</feature>
<keyword evidence="4" id="KW-1185">Reference proteome</keyword>
<dbReference type="Gramene" id="PNT65582">
    <property type="protein sequence ID" value="PNT65582"/>
    <property type="gene ID" value="BRADI_4g44684v3"/>
</dbReference>
<protein>
    <submittedName>
        <fullName evidence="2 3">Uncharacterized protein</fullName>
    </submittedName>
</protein>
<dbReference type="Proteomes" id="UP000008810">
    <property type="component" value="Chromosome 4"/>
</dbReference>
<feature type="region of interest" description="Disordered" evidence="1">
    <location>
        <begin position="214"/>
        <end position="385"/>
    </location>
</feature>
<reference evidence="2 3" key="1">
    <citation type="journal article" date="2010" name="Nature">
        <title>Genome sequencing and analysis of the model grass Brachypodium distachyon.</title>
        <authorList>
            <consortium name="International Brachypodium Initiative"/>
        </authorList>
    </citation>
    <scope>NUCLEOTIDE SEQUENCE [LARGE SCALE GENOMIC DNA]</scope>
    <source>
        <strain evidence="2 3">Bd21</strain>
    </source>
</reference>
<dbReference type="EMBL" id="CM000883">
    <property type="protein sequence ID" value="PNT65582.1"/>
    <property type="molecule type" value="Genomic_DNA"/>
</dbReference>
<name>A0A2K2CU74_BRADI</name>
<feature type="region of interest" description="Disordered" evidence="1">
    <location>
        <begin position="30"/>
        <end position="114"/>
    </location>
</feature>
<proteinExistence type="predicted"/>
<reference evidence="2" key="2">
    <citation type="submission" date="2017-06" db="EMBL/GenBank/DDBJ databases">
        <title>WGS assembly of Brachypodium distachyon.</title>
        <authorList>
            <consortium name="The International Brachypodium Initiative"/>
            <person name="Lucas S."/>
            <person name="Harmon-Smith M."/>
            <person name="Lail K."/>
            <person name="Tice H."/>
            <person name="Grimwood J."/>
            <person name="Bruce D."/>
            <person name="Barry K."/>
            <person name="Shu S."/>
            <person name="Lindquist E."/>
            <person name="Wang M."/>
            <person name="Pitluck S."/>
            <person name="Vogel J.P."/>
            <person name="Garvin D.F."/>
            <person name="Mockler T.C."/>
            <person name="Schmutz J."/>
            <person name="Rokhsar D."/>
            <person name="Bevan M.W."/>
        </authorList>
    </citation>
    <scope>NUCLEOTIDE SEQUENCE</scope>
    <source>
        <strain evidence="2">Bd21</strain>
    </source>
</reference>
<feature type="compositionally biased region" description="Basic and acidic residues" evidence="1">
    <location>
        <begin position="65"/>
        <end position="74"/>
    </location>
</feature>
<dbReference type="AlphaFoldDB" id="A0A2K2CU74"/>
<dbReference type="InParanoid" id="A0A2K2CU74"/>
<gene>
    <name evidence="2" type="ORF">BRADI_4g44684v3</name>
</gene>
<evidence type="ECO:0000256" key="1">
    <source>
        <dbReference type="SAM" id="MobiDB-lite"/>
    </source>
</evidence>
<evidence type="ECO:0000313" key="3">
    <source>
        <dbReference type="EnsemblPlants" id="PNT65582"/>
    </source>
</evidence>
<dbReference type="EnsemblPlants" id="PNT65582">
    <property type="protein sequence ID" value="PNT65582"/>
    <property type="gene ID" value="BRADI_4g44684v3"/>
</dbReference>
<organism evidence="2">
    <name type="scientific">Brachypodium distachyon</name>
    <name type="common">Purple false brome</name>
    <name type="synonym">Trachynia distachya</name>
    <dbReference type="NCBI Taxonomy" id="15368"/>
    <lineage>
        <taxon>Eukaryota</taxon>
        <taxon>Viridiplantae</taxon>
        <taxon>Streptophyta</taxon>
        <taxon>Embryophyta</taxon>
        <taxon>Tracheophyta</taxon>
        <taxon>Spermatophyta</taxon>
        <taxon>Magnoliopsida</taxon>
        <taxon>Liliopsida</taxon>
        <taxon>Poales</taxon>
        <taxon>Poaceae</taxon>
        <taxon>BOP clade</taxon>
        <taxon>Pooideae</taxon>
        <taxon>Stipodae</taxon>
        <taxon>Brachypodieae</taxon>
        <taxon>Brachypodium</taxon>
    </lineage>
</organism>
<feature type="compositionally biased region" description="Low complexity" evidence="1">
    <location>
        <begin position="305"/>
        <end position="319"/>
    </location>
</feature>
<reference evidence="3" key="3">
    <citation type="submission" date="2018-08" db="UniProtKB">
        <authorList>
            <consortium name="EnsemblPlants"/>
        </authorList>
    </citation>
    <scope>IDENTIFICATION</scope>
    <source>
        <strain evidence="3">cv. Bd21</strain>
    </source>
</reference>